<dbReference type="InterPro" id="IPR018466">
    <property type="entry name" value="Kre9/Knh1-like_N"/>
</dbReference>
<dbReference type="EMBL" id="JAADYS010000971">
    <property type="protein sequence ID" value="KAF4465827.1"/>
    <property type="molecule type" value="Genomic_DNA"/>
</dbReference>
<evidence type="ECO:0000313" key="5">
    <source>
        <dbReference type="Proteomes" id="UP000554235"/>
    </source>
</evidence>
<dbReference type="InterPro" id="IPR052982">
    <property type="entry name" value="SRP1/TIP1-like"/>
</dbReference>
<dbReference type="Proteomes" id="UP000554235">
    <property type="component" value="Unassembled WGS sequence"/>
</dbReference>
<dbReference type="AlphaFoldDB" id="A0A8H4PJS7"/>
<accession>A0A8H4PJS7</accession>
<comment type="caution">
    <text evidence="4">The sequence shown here is derived from an EMBL/GenBank/DDBJ whole genome shotgun (WGS) entry which is preliminary data.</text>
</comment>
<gene>
    <name evidence="4" type="ORF">FALBO_7322</name>
</gene>
<keyword evidence="1 2" id="KW-0732">Signal</keyword>
<reference evidence="4 5" key="1">
    <citation type="submission" date="2020-01" db="EMBL/GenBank/DDBJ databases">
        <title>Identification and distribution of gene clusters putatively required for synthesis of sphingolipid metabolism inhibitors in phylogenetically diverse species of the filamentous fungus Fusarium.</title>
        <authorList>
            <person name="Kim H.-S."/>
            <person name="Busman M."/>
            <person name="Brown D.W."/>
            <person name="Divon H."/>
            <person name="Uhlig S."/>
            <person name="Proctor R.H."/>
        </authorList>
    </citation>
    <scope>NUCLEOTIDE SEQUENCE [LARGE SCALE GENOMIC DNA]</scope>
    <source>
        <strain evidence="4 5">NRRL 20459</strain>
    </source>
</reference>
<proteinExistence type="predicted"/>
<dbReference type="OrthoDB" id="5095406at2759"/>
<feature type="domain" description="Yeast cell wall synthesis Kre9/Knh1-like N-terminal" evidence="3">
    <location>
        <begin position="22"/>
        <end position="102"/>
    </location>
</feature>
<evidence type="ECO:0000256" key="1">
    <source>
        <dbReference type="ARBA" id="ARBA00022729"/>
    </source>
</evidence>
<keyword evidence="5" id="KW-1185">Reference proteome</keyword>
<feature type="chain" id="PRO_5034817188" evidence="2">
    <location>
        <begin position="17"/>
        <end position="118"/>
    </location>
</feature>
<dbReference type="Pfam" id="PF10342">
    <property type="entry name" value="Kre9_KNH"/>
    <property type="match status" value="1"/>
</dbReference>
<dbReference type="PANTHER" id="PTHR40633:SF1">
    <property type="entry name" value="GPI ANCHORED SERINE-THREONINE RICH PROTEIN (AFU_ORTHOLOGUE AFUA_1G03630)"/>
    <property type="match status" value="1"/>
</dbReference>
<feature type="signal peptide" evidence="2">
    <location>
        <begin position="1"/>
        <end position="16"/>
    </location>
</feature>
<name>A0A8H4PJS7_9HYPO</name>
<sequence length="118" mass="12856">MTKIIYVALLATLARAVKLTNSDYDVVPGKEFTIKWTEAQGPVTLRLKSGPQSNLQTVEEITSGHSGESFTWAVPSSFDSSQYALEIEDGSGDINYSVQFPIEGDGSSLLCSKLKYCQ</sequence>
<evidence type="ECO:0000259" key="3">
    <source>
        <dbReference type="Pfam" id="PF10342"/>
    </source>
</evidence>
<protein>
    <submittedName>
        <fullName evidence="4">Extracellular matrix</fullName>
    </submittedName>
</protein>
<evidence type="ECO:0000256" key="2">
    <source>
        <dbReference type="SAM" id="SignalP"/>
    </source>
</evidence>
<evidence type="ECO:0000313" key="4">
    <source>
        <dbReference type="EMBL" id="KAF4465827.1"/>
    </source>
</evidence>
<dbReference type="PANTHER" id="PTHR40633">
    <property type="entry name" value="MATRIX PROTEIN, PUTATIVE (AFU_ORTHOLOGUE AFUA_8G05410)-RELATED"/>
    <property type="match status" value="1"/>
</dbReference>
<organism evidence="4 5">
    <name type="scientific">Fusarium albosuccineum</name>
    <dbReference type="NCBI Taxonomy" id="1237068"/>
    <lineage>
        <taxon>Eukaryota</taxon>
        <taxon>Fungi</taxon>
        <taxon>Dikarya</taxon>
        <taxon>Ascomycota</taxon>
        <taxon>Pezizomycotina</taxon>
        <taxon>Sordariomycetes</taxon>
        <taxon>Hypocreomycetidae</taxon>
        <taxon>Hypocreales</taxon>
        <taxon>Nectriaceae</taxon>
        <taxon>Fusarium</taxon>
        <taxon>Fusarium decemcellulare species complex</taxon>
    </lineage>
</organism>